<protein>
    <submittedName>
        <fullName evidence="1">Uncharacterized protein</fullName>
    </submittedName>
</protein>
<evidence type="ECO:0000313" key="1">
    <source>
        <dbReference type="EMBL" id="PQF24745.1"/>
    </source>
</evidence>
<dbReference type="EMBL" id="PUAP01000010">
    <property type="protein sequence ID" value="PQF24745.1"/>
    <property type="molecule type" value="Genomic_DNA"/>
</dbReference>
<evidence type="ECO:0000313" key="2">
    <source>
        <dbReference type="Proteomes" id="UP000237934"/>
    </source>
</evidence>
<accession>A0A2S7RXF8</accession>
<dbReference type="AlphaFoldDB" id="A0A2S7RXF8"/>
<dbReference type="RefSeq" id="WP_104870972.1">
    <property type="nucleotide sequence ID" value="NZ_PUAP01000010.1"/>
</dbReference>
<proteinExistence type="predicted"/>
<sequence>MSSFEKKIYESAIELKDSLRKRSFLLGEDIAESNQFIKFSNNLIDVGFIYDDLGLEPQMNISTRSNKVFLGINSLSACLDSANMSVSFEKKLPSLLYEIMIDPSSKYIMFICELDILVYESSGSLLWHMGFRNIVEDYYLKRDDSIVIECGDGDITMFSLESGKIK</sequence>
<dbReference type="Proteomes" id="UP000237934">
    <property type="component" value="Unassembled WGS sequence"/>
</dbReference>
<comment type="caution">
    <text evidence="1">The sequence shown here is derived from an EMBL/GenBank/DDBJ whole genome shotgun (WGS) entry which is preliminary data.</text>
</comment>
<name>A0A2S7RXF8_ENTMU</name>
<reference evidence="1 2" key="1">
    <citation type="journal article" date="2018" name="Pathog. Dis.">
        <title>Whole-genome sequencing based characterization of antimicrobial resistance in Enterococcus.</title>
        <authorList>
            <person name="Tyson G."/>
        </authorList>
    </citation>
    <scope>NUCLEOTIDE SEQUENCE [LARGE SCALE GENOMIC DNA]</scope>
    <source>
        <strain evidence="1 2">CVM N55263</strain>
    </source>
</reference>
<gene>
    <name evidence="1" type="ORF">CUS89_02875</name>
</gene>
<organism evidence="1 2">
    <name type="scientific">Enterococcus mundtii</name>
    <dbReference type="NCBI Taxonomy" id="53346"/>
    <lineage>
        <taxon>Bacteria</taxon>
        <taxon>Bacillati</taxon>
        <taxon>Bacillota</taxon>
        <taxon>Bacilli</taxon>
        <taxon>Lactobacillales</taxon>
        <taxon>Enterococcaceae</taxon>
        <taxon>Enterococcus</taxon>
    </lineage>
</organism>